<reference evidence="11" key="1">
    <citation type="journal article" date="2023" name="Commun. Biol.">
        <title>Genome analysis of Parmales, the sister group of diatoms, reveals the evolutionary specialization of diatoms from phago-mixotrophs to photoautotrophs.</title>
        <authorList>
            <person name="Ban H."/>
            <person name="Sato S."/>
            <person name="Yoshikawa S."/>
            <person name="Yamada K."/>
            <person name="Nakamura Y."/>
            <person name="Ichinomiya M."/>
            <person name="Sato N."/>
            <person name="Blanc-Mathieu R."/>
            <person name="Endo H."/>
            <person name="Kuwata A."/>
            <person name="Ogata H."/>
        </authorList>
    </citation>
    <scope>NUCLEOTIDE SEQUENCE [LARGE SCALE GENOMIC DNA]</scope>
    <source>
        <strain evidence="11">NIES 3699</strain>
    </source>
</reference>
<evidence type="ECO:0000259" key="9">
    <source>
        <dbReference type="PROSITE" id="PS51471"/>
    </source>
</evidence>
<evidence type="ECO:0000256" key="6">
    <source>
        <dbReference type="ARBA" id="ARBA00023004"/>
    </source>
</evidence>
<dbReference type="Pfam" id="PF13640">
    <property type="entry name" value="2OG-FeII_Oxy_3"/>
    <property type="match status" value="1"/>
</dbReference>
<feature type="signal peptide" evidence="8">
    <location>
        <begin position="1"/>
        <end position="16"/>
    </location>
</feature>
<dbReference type="Proteomes" id="UP001165160">
    <property type="component" value="Unassembled WGS sequence"/>
</dbReference>
<evidence type="ECO:0000313" key="11">
    <source>
        <dbReference type="Proteomes" id="UP001165160"/>
    </source>
</evidence>
<evidence type="ECO:0000256" key="2">
    <source>
        <dbReference type="ARBA" id="ARBA00022723"/>
    </source>
</evidence>
<dbReference type="AlphaFoldDB" id="A0A9W7CKU7"/>
<dbReference type="SUPFAM" id="SSF51197">
    <property type="entry name" value="Clavaminate synthase-like"/>
    <property type="match status" value="1"/>
</dbReference>
<keyword evidence="11" id="KW-1185">Reference proteome</keyword>
<keyword evidence="2" id="KW-0479">Metal-binding</keyword>
<feature type="domain" description="Fe2OG dioxygenase" evidence="9">
    <location>
        <begin position="267"/>
        <end position="389"/>
    </location>
</feature>
<proteinExistence type="predicted"/>
<gene>
    <name evidence="10" type="ORF">TrVE_jg11761</name>
</gene>
<dbReference type="GO" id="GO:0008198">
    <property type="term" value="F:ferrous iron binding"/>
    <property type="evidence" value="ECO:0007669"/>
    <property type="project" value="TreeGrafter"/>
</dbReference>
<keyword evidence="6" id="KW-0408">Iron</keyword>
<dbReference type="PANTHER" id="PTHR12907">
    <property type="entry name" value="EGL NINE HOMOLOG-RELATED"/>
    <property type="match status" value="1"/>
</dbReference>
<dbReference type="InterPro" id="IPR005123">
    <property type="entry name" value="Oxoglu/Fe-dep_dioxygenase_dom"/>
</dbReference>
<dbReference type="SMART" id="SM00702">
    <property type="entry name" value="P4Hc"/>
    <property type="match status" value="1"/>
</dbReference>
<dbReference type="PANTHER" id="PTHR12907:SF26">
    <property type="entry name" value="HIF PROLYL HYDROXYLASE, ISOFORM C"/>
    <property type="match status" value="1"/>
</dbReference>
<evidence type="ECO:0000256" key="5">
    <source>
        <dbReference type="ARBA" id="ARBA00023002"/>
    </source>
</evidence>
<evidence type="ECO:0000256" key="8">
    <source>
        <dbReference type="SAM" id="SignalP"/>
    </source>
</evidence>
<evidence type="ECO:0000313" key="10">
    <source>
        <dbReference type="EMBL" id="GMI08121.1"/>
    </source>
</evidence>
<evidence type="ECO:0000256" key="3">
    <source>
        <dbReference type="ARBA" id="ARBA00022896"/>
    </source>
</evidence>
<keyword evidence="8" id="KW-0732">Signal</keyword>
<dbReference type="InterPro" id="IPR051559">
    <property type="entry name" value="HIF_prolyl_hydroxylases"/>
</dbReference>
<name>A0A9W7CKU7_9STRA</name>
<dbReference type="InterPro" id="IPR044862">
    <property type="entry name" value="Pro_4_hyd_alph_FE2OG_OXY"/>
</dbReference>
<evidence type="ECO:0000256" key="1">
    <source>
        <dbReference type="ARBA" id="ARBA00001961"/>
    </source>
</evidence>
<dbReference type="GO" id="GO:0031418">
    <property type="term" value="F:L-ascorbic acid binding"/>
    <property type="evidence" value="ECO:0007669"/>
    <property type="project" value="UniProtKB-KW"/>
</dbReference>
<accession>A0A9W7CKU7</accession>
<evidence type="ECO:0000256" key="7">
    <source>
        <dbReference type="SAM" id="MobiDB-lite"/>
    </source>
</evidence>
<organism evidence="10 11">
    <name type="scientific">Triparma verrucosa</name>
    <dbReference type="NCBI Taxonomy" id="1606542"/>
    <lineage>
        <taxon>Eukaryota</taxon>
        <taxon>Sar</taxon>
        <taxon>Stramenopiles</taxon>
        <taxon>Ochrophyta</taxon>
        <taxon>Bolidophyceae</taxon>
        <taxon>Parmales</taxon>
        <taxon>Triparmaceae</taxon>
        <taxon>Triparma</taxon>
    </lineage>
</organism>
<comment type="caution">
    <text evidence="10">The sequence shown here is derived from an EMBL/GenBank/DDBJ whole genome shotgun (WGS) entry which is preliminary data.</text>
</comment>
<feature type="region of interest" description="Disordered" evidence="7">
    <location>
        <begin position="391"/>
        <end position="413"/>
    </location>
</feature>
<dbReference type="PROSITE" id="PS51471">
    <property type="entry name" value="FE2OG_OXY"/>
    <property type="match status" value="1"/>
</dbReference>
<comment type="cofactor">
    <cofactor evidence="1">
        <name>L-ascorbate</name>
        <dbReference type="ChEBI" id="CHEBI:38290"/>
    </cofactor>
</comment>
<protein>
    <recommendedName>
        <fullName evidence="9">Fe2OG dioxygenase domain-containing protein</fullName>
    </recommendedName>
</protein>
<keyword evidence="3" id="KW-0847">Vitamin C</keyword>
<dbReference type="GO" id="GO:0031543">
    <property type="term" value="F:peptidyl-proline dioxygenase activity"/>
    <property type="evidence" value="ECO:0007669"/>
    <property type="project" value="TreeGrafter"/>
</dbReference>
<feature type="chain" id="PRO_5040851315" description="Fe2OG dioxygenase domain-containing protein" evidence="8">
    <location>
        <begin position="17"/>
        <end position="413"/>
    </location>
</feature>
<dbReference type="Gene3D" id="2.60.120.620">
    <property type="entry name" value="q2cbj1_9rhob like domain"/>
    <property type="match status" value="1"/>
</dbReference>
<feature type="compositionally biased region" description="Acidic residues" evidence="7">
    <location>
        <begin position="400"/>
        <end position="413"/>
    </location>
</feature>
<evidence type="ECO:0000256" key="4">
    <source>
        <dbReference type="ARBA" id="ARBA00022964"/>
    </source>
</evidence>
<sequence>MLIPSLLLVLLTHRLSFPLLVDPTPASVVRRLDDAFSTLVSDDYFFEKSADYTSSAKGSSAKVPLFGSSALVSFRRATPDSFLLTVSGCTAEQFGWICVKFYEERRKFKGLNHSGLRRATAEHFNSLPPHPGYDAHAPWSVTDADPSMTSSETDLASEASAALVRSLFPDSVLEELSEEGFVVIDDAFSTSPAAANSLTEHLTEAAKRTNQSVSIRTDRVAFLSRSDARSCGLQSEYDMLMAVAPFLNDNVLWTVEKSSHAPVSPGTAARPLTNPRNIQVAEYGEGDFYATHSDNGLDEGGGRRNYRYLTYIYYLNDGWSASDGGALRIRRRSGDFETMEAAAACCDFEDVLPVGGRLLVFDSRLAHEVRPNVNGRGKIRRALTLWATRPEESGARGEVWDEGTEGEDKDEID</sequence>
<dbReference type="GO" id="GO:0071456">
    <property type="term" value="P:cellular response to hypoxia"/>
    <property type="evidence" value="ECO:0007669"/>
    <property type="project" value="TreeGrafter"/>
</dbReference>
<dbReference type="EMBL" id="BRXX01000375">
    <property type="protein sequence ID" value="GMI08121.1"/>
    <property type="molecule type" value="Genomic_DNA"/>
</dbReference>
<keyword evidence="5" id="KW-0560">Oxidoreductase</keyword>
<dbReference type="InterPro" id="IPR006620">
    <property type="entry name" value="Pro_4_hyd_alph"/>
</dbReference>
<keyword evidence="4" id="KW-0223">Dioxygenase</keyword>